<evidence type="ECO:0000256" key="1">
    <source>
        <dbReference type="ARBA" id="ARBA00004141"/>
    </source>
</evidence>
<keyword evidence="7" id="KW-1185">Reference proteome</keyword>
<feature type="transmembrane region" description="Helical" evidence="5">
    <location>
        <begin position="255"/>
        <end position="276"/>
    </location>
</feature>
<dbReference type="EMBL" id="CP106753">
    <property type="protein sequence ID" value="UXY17127.1"/>
    <property type="molecule type" value="Genomic_DNA"/>
</dbReference>
<gene>
    <name evidence="6" type="ORF">N8I74_08985</name>
</gene>
<keyword evidence="4 5" id="KW-0472">Membrane</keyword>
<evidence type="ECO:0000256" key="3">
    <source>
        <dbReference type="ARBA" id="ARBA00022989"/>
    </source>
</evidence>
<reference evidence="6" key="1">
    <citation type="submission" date="2022-10" db="EMBL/GenBank/DDBJ databases">
        <title>Chitiniphilus purpureus sp. nov., a novel chitin-degrading bacterium isolated from crawfish pond sediment.</title>
        <authorList>
            <person name="Li K."/>
        </authorList>
    </citation>
    <scope>NUCLEOTIDE SEQUENCE</scope>
    <source>
        <strain evidence="6">CD1</strain>
    </source>
</reference>
<dbReference type="InterPro" id="IPR003689">
    <property type="entry name" value="ZIP"/>
</dbReference>
<accession>A0ABY6DRY6</accession>
<keyword evidence="3 5" id="KW-1133">Transmembrane helix</keyword>
<feature type="transmembrane region" description="Helical" evidence="5">
    <location>
        <begin position="228"/>
        <end position="249"/>
    </location>
</feature>
<dbReference type="Proteomes" id="UP001061302">
    <property type="component" value="Chromosome"/>
</dbReference>
<feature type="transmembrane region" description="Helical" evidence="5">
    <location>
        <begin position="103"/>
        <end position="122"/>
    </location>
</feature>
<evidence type="ECO:0000256" key="2">
    <source>
        <dbReference type="ARBA" id="ARBA00022692"/>
    </source>
</evidence>
<keyword evidence="2 5" id="KW-0812">Transmembrane</keyword>
<organism evidence="6 7">
    <name type="scientific">Chitiniphilus purpureus</name>
    <dbReference type="NCBI Taxonomy" id="2981137"/>
    <lineage>
        <taxon>Bacteria</taxon>
        <taxon>Pseudomonadati</taxon>
        <taxon>Pseudomonadota</taxon>
        <taxon>Betaproteobacteria</taxon>
        <taxon>Neisseriales</taxon>
        <taxon>Chitinibacteraceae</taxon>
        <taxon>Chitiniphilus</taxon>
    </lineage>
</organism>
<proteinExistence type="predicted"/>
<dbReference type="RefSeq" id="WP_263126557.1">
    <property type="nucleotide sequence ID" value="NZ_CP106753.1"/>
</dbReference>
<feature type="transmembrane region" description="Helical" evidence="5">
    <location>
        <begin position="37"/>
        <end position="58"/>
    </location>
</feature>
<dbReference type="Pfam" id="PF02535">
    <property type="entry name" value="Zip"/>
    <property type="match status" value="1"/>
</dbReference>
<evidence type="ECO:0000313" key="6">
    <source>
        <dbReference type="EMBL" id="UXY17127.1"/>
    </source>
</evidence>
<comment type="subcellular location">
    <subcellularLocation>
        <location evidence="1">Membrane</location>
        <topology evidence="1">Multi-pass membrane protein</topology>
    </subcellularLocation>
</comment>
<evidence type="ECO:0000313" key="7">
    <source>
        <dbReference type="Proteomes" id="UP001061302"/>
    </source>
</evidence>
<name>A0ABY6DRY6_9NEIS</name>
<feature type="transmembrane region" description="Helical" evidence="5">
    <location>
        <begin position="288"/>
        <end position="308"/>
    </location>
</feature>
<sequence length="311" mass="32839">MSTLSWIIAASLLGSLLSVCAAGFFAYLARPHWVPRLVSFAVGALLAAVFLEMLPHALGEHHHGEPAAHAVSGSAWGEAHVGHLDDGHGHPLSDTAPRPTPTASVGAVSVTLLLGILLFFVLEKLVIWRHCHHGDCEAHDAAHAHHDAGHAHGDHQHDHARQRAAGTMIMVGDTLHNFLDGAVIAAAFMADTTVGIATALAIIAHEIPQEVGDFVVLLHSGYSKTKALLFNLLSSLAALAGGLIAYYALQLVQTIQPYILALGAASMIYVAIADLIPGLHRRTRLSDTAQQVALIGAGVILIALPHYFVPH</sequence>
<feature type="transmembrane region" description="Helical" evidence="5">
    <location>
        <begin position="6"/>
        <end position="28"/>
    </location>
</feature>
<dbReference type="PANTHER" id="PTHR16950:SF16">
    <property type="entry name" value="ZINC TRANSPORTER ZIP13"/>
    <property type="match status" value="1"/>
</dbReference>
<evidence type="ECO:0000256" key="5">
    <source>
        <dbReference type="SAM" id="Phobius"/>
    </source>
</evidence>
<dbReference type="PANTHER" id="PTHR16950">
    <property type="entry name" value="ZINC TRANSPORTER SLC39A7 HISTIDINE-RICH MEMBRANE PROTEIN KE4"/>
    <property type="match status" value="1"/>
</dbReference>
<protein>
    <submittedName>
        <fullName evidence="6">ZIP family metal transporter</fullName>
    </submittedName>
</protein>
<evidence type="ECO:0000256" key="4">
    <source>
        <dbReference type="ARBA" id="ARBA00023136"/>
    </source>
</evidence>